<protein>
    <submittedName>
        <fullName evidence="2">Uncharacterized protein</fullName>
    </submittedName>
</protein>
<dbReference type="AlphaFoldDB" id="A0A8S9S4C5"/>
<feature type="region of interest" description="Disordered" evidence="1">
    <location>
        <begin position="534"/>
        <end position="574"/>
    </location>
</feature>
<feature type="region of interest" description="Disordered" evidence="1">
    <location>
        <begin position="363"/>
        <end position="388"/>
    </location>
</feature>
<accession>A0A8S9S4C5</accession>
<feature type="compositionally biased region" description="Basic and acidic residues" evidence="1">
    <location>
        <begin position="99"/>
        <end position="116"/>
    </location>
</feature>
<evidence type="ECO:0000313" key="3">
    <source>
        <dbReference type="Proteomes" id="UP000712600"/>
    </source>
</evidence>
<comment type="caution">
    <text evidence="2">The sequence shown here is derived from an EMBL/GenBank/DDBJ whole genome shotgun (WGS) entry which is preliminary data.</text>
</comment>
<evidence type="ECO:0000256" key="1">
    <source>
        <dbReference type="SAM" id="MobiDB-lite"/>
    </source>
</evidence>
<feature type="compositionally biased region" description="Basic and acidic residues" evidence="1">
    <location>
        <begin position="534"/>
        <end position="544"/>
    </location>
</feature>
<proteinExistence type="predicted"/>
<dbReference type="EMBL" id="QGKX02000088">
    <property type="protein sequence ID" value="KAF3586784.1"/>
    <property type="molecule type" value="Genomic_DNA"/>
</dbReference>
<feature type="region of interest" description="Disordered" evidence="1">
    <location>
        <begin position="14"/>
        <end position="40"/>
    </location>
</feature>
<gene>
    <name evidence="2" type="ORF">F2Q69_00027917</name>
</gene>
<evidence type="ECO:0000313" key="2">
    <source>
        <dbReference type="EMBL" id="KAF3586784.1"/>
    </source>
</evidence>
<feature type="compositionally biased region" description="Polar residues" evidence="1">
    <location>
        <begin position="21"/>
        <end position="40"/>
    </location>
</feature>
<organism evidence="2 3">
    <name type="scientific">Brassica cretica</name>
    <name type="common">Mustard</name>
    <dbReference type="NCBI Taxonomy" id="69181"/>
    <lineage>
        <taxon>Eukaryota</taxon>
        <taxon>Viridiplantae</taxon>
        <taxon>Streptophyta</taxon>
        <taxon>Embryophyta</taxon>
        <taxon>Tracheophyta</taxon>
        <taxon>Spermatophyta</taxon>
        <taxon>Magnoliopsida</taxon>
        <taxon>eudicotyledons</taxon>
        <taxon>Gunneridae</taxon>
        <taxon>Pentapetalae</taxon>
        <taxon>rosids</taxon>
        <taxon>malvids</taxon>
        <taxon>Brassicales</taxon>
        <taxon>Brassicaceae</taxon>
        <taxon>Brassiceae</taxon>
        <taxon>Brassica</taxon>
    </lineage>
</organism>
<feature type="compositionally biased region" description="Polar residues" evidence="1">
    <location>
        <begin position="370"/>
        <end position="387"/>
    </location>
</feature>
<feature type="region of interest" description="Disordered" evidence="1">
    <location>
        <begin position="97"/>
        <end position="116"/>
    </location>
</feature>
<dbReference type="Proteomes" id="UP000712600">
    <property type="component" value="Unassembled WGS sequence"/>
</dbReference>
<sequence>MIFGGSHWCRPTLDFGHRSTDFNQNRSTSFPEHRSTTPSELVASCNTVRIMTHEEFAARHPHPPSPLRITSIDKLSQPSIDKERPPPIDNLQYPSINDHLSHSDTHSEDAPEPMEVDKAPMGRTLRKRKEKVDKHLKRVANEKEMETCHCGAEYETEYSMSIKTHTPTSIDSANQKSIDIHLEESIDSSSTATRDDWPPHCYPSFALKDATSSQHLDEYDEDYEEERATEYRGICAEEDMLLYYSYGIRNATSIDRGIRTSIDTHHHHTNHRRASTNIAYYTSIDNGVDHATKGDYSIGSWEDDHYHESYAVETAIHEPTSDELHEGFTTEELLNHHERSDTDSLFAEACGRGTHFYRPFSRAKRPSIDNKGSTSIDNRPKPTSTGSRRLCKRNGWTCTAKPQRRVTNESYNTAGGVDGHFKPQYQQHTRLSINRRVPPSIDSCPEFGKVPCGCNGIRRFHWEQKDEYGVYRDAHGHARGVNGDIIHVSKDDIRNILERASMDEHNYICLPEHTTSFTHTKLLVDYILGRDEPRHSQNVDRGEAEATTLPSIDRNISTSIDDDPSPSIPTKSIPDSYTIAELDQIVQEIYGTLGASEDIFDRRCDDIYFS</sequence>
<reference evidence="2" key="1">
    <citation type="submission" date="2019-12" db="EMBL/GenBank/DDBJ databases">
        <title>Genome sequencing and annotation of Brassica cretica.</title>
        <authorList>
            <person name="Studholme D.J."/>
            <person name="Sarris P."/>
        </authorList>
    </citation>
    <scope>NUCLEOTIDE SEQUENCE</scope>
    <source>
        <strain evidence="2">PFS-109/04</strain>
        <tissue evidence="2">Leaf</tissue>
    </source>
</reference>
<name>A0A8S9S4C5_BRACR</name>